<evidence type="ECO:0000259" key="1">
    <source>
        <dbReference type="Pfam" id="PF05018"/>
    </source>
</evidence>
<dbReference type="OrthoDB" id="7486196at2759"/>
<evidence type="ECO:0000313" key="3">
    <source>
        <dbReference type="EMBL" id="VFT92796.1"/>
    </source>
</evidence>
<evidence type="ECO:0000313" key="2">
    <source>
        <dbReference type="EMBL" id="KAF0692965.1"/>
    </source>
</evidence>
<dbReference type="PANTHER" id="PTHR12458">
    <property type="entry name" value="ORF PROTEIN"/>
    <property type="match status" value="1"/>
</dbReference>
<dbReference type="InterPro" id="IPR040441">
    <property type="entry name" value="CFA20/CFAP20DC"/>
</dbReference>
<dbReference type="AlphaFoldDB" id="A0A485L5T5"/>
<name>A0A485L5T5_9STRA</name>
<protein>
    <submittedName>
        <fullName evidence="3">Aste57867_16011 protein</fullName>
    </submittedName>
</protein>
<organism evidence="3 4">
    <name type="scientific">Aphanomyces stellatus</name>
    <dbReference type="NCBI Taxonomy" id="120398"/>
    <lineage>
        <taxon>Eukaryota</taxon>
        <taxon>Sar</taxon>
        <taxon>Stramenopiles</taxon>
        <taxon>Oomycota</taxon>
        <taxon>Saprolegniomycetes</taxon>
        <taxon>Saprolegniales</taxon>
        <taxon>Verrucalvaceae</taxon>
        <taxon>Aphanomyces</taxon>
    </lineage>
</organism>
<dbReference type="EMBL" id="CAADRA010005805">
    <property type="protein sequence ID" value="VFT92796.1"/>
    <property type="molecule type" value="Genomic_DNA"/>
</dbReference>
<dbReference type="InterPro" id="IPR007714">
    <property type="entry name" value="CFA20_dom"/>
</dbReference>
<keyword evidence="4" id="KW-1185">Reference proteome</keyword>
<reference evidence="3 4" key="1">
    <citation type="submission" date="2019-03" db="EMBL/GenBank/DDBJ databases">
        <authorList>
            <person name="Gaulin E."/>
            <person name="Dumas B."/>
        </authorList>
    </citation>
    <scope>NUCLEOTIDE SEQUENCE [LARGE SCALE GENOMIC DNA]</scope>
    <source>
        <strain evidence="3">CBS 568.67</strain>
    </source>
</reference>
<accession>A0A485L5T5</accession>
<dbReference type="Proteomes" id="UP000332933">
    <property type="component" value="Unassembled WGS sequence"/>
</dbReference>
<sequence length="217" mass="24504">MFGDVFQSGLVSLFYSVGSKPLQLWRREEAAPGCTSRVLDDEIQSSVLQLTGDVPTTSITCPPTPSTSLHIRLPNLVLQLKLINAGDNSGGQLAHVSLEVAVHTSHEPTWRLRWSTYTTSVEVHPTLQLVLLPWHGLLLKSGWQLVQLDLKHVVHSLTRRTFLHVQSIQLHANCRLRRVFFSDAFVSCESRLPVEFRLFKRLPPDAVATRKSTKRKR</sequence>
<proteinExistence type="predicted"/>
<dbReference type="Pfam" id="PF05018">
    <property type="entry name" value="CFA20_dom"/>
    <property type="match status" value="1"/>
</dbReference>
<feature type="domain" description="CFA20" evidence="1">
    <location>
        <begin position="1"/>
        <end position="199"/>
    </location>
</feature>
<dbReference type="EMBL" id="VJMH01005784">
    <property type="protein sequence ID" value="KAF0692965.1"/>
    <property type="molecule type" value="Genomic_DNA"/>
</dbReference>
<evidence type="ECO:0000313" key="4">
    <source>
        <dbReference type="Proteomes" id="UP000332933"/>
    </source>
</evidence>
<gene>
    <name evidence="3" type="primary">Aste57867_16011</name>
    <name evidence="2" type="ORF">As57867_015955</name>
    <name evidence="3" type="ORF">ASTE57867_16011</name>
</gene>
<reference evidence="2" key="2">
    <citation type="submission" date="2019-06" db="EMBL/GenBank/DDBJ databases">
        <title>Genomics analysis of Aphanomyces spp. identifies a new class of oomycete effector associated with host adaptation.</title>
        <authorList>
            <person name="Gaulin E."/>
        </authorList>
    </citation>
    <scope>NUCLEOTIDE SEQUENCE</scope>
    <source>
        <strain evidence="2">CBS 578.67</strain>
    </source>
</reference>